<keyword evidence="6" id="KW-1185">Reference proteome</keyword>
<feature type="transmembrane region" description="Helical" evidence="1">
    <location>
        <begin position="73"/>
        <end position="91"/>
    </location>
</feature>
<dbReference type="InterPro" id="IPR035965">
    <property type="entry name" value="PAS-like_dom_sf"/>
</dbReference>
<dbReference type="EMBL" id="JBHMDO010000022">
    <property type="protein sequence ID" value="MFB9326864.1"/>
    <property type="molecule type" value="Genomic_DNA"/>
</dbReference>
<dbReference type="InterPro" id="IPR001633">
    <property type="entry name" value="EAL_dom"/>
</dbReference>
<dbReference type="SUPFAM" id="SSF55073">
    <property type="entry name" value="Nucleotide cyclase"/>
    <property type="match status" value="1"/>
</dbReference>
<evidence type="ECO:0000259" key="4">
    <source>
        <dbReference type="PROSITE" id="PS50887"/>
    </source>
</evidence>
<dbReference type="SUPFAM" id="SSF55785">
    <property type="entry name" value="PYP-like sensor domain (PAS domain)"/>
    <property type="match status" value="1"/>
</dbReference>
<evidence type="ECO:0000313" key="5">
    <source>
        <dbReference type="EMBL" id="MFB9326864.1"/>
    </source>
</evidence>
<dbReference type="SUPFAM" id="SSF141868">
    <property type="entry name" value="EAL domain-like"/>
    <property type="match status" value="1"/>
</dbReference>
<dbReference type="SMART" id="SM00052">
    <property type="entry name" value="EAL"/>
    <property type="match status" value="1"/>
</dbReference>
<sequence>MSTSLLFPVLNQLLPFLFIFYMAVEIFARNPGNRLHLVTSALFFFVGVVFLGDFLFAALPYETAYEALRFMKFPAVFLTMSAALYFFVMISKLGISRLWMHVICMFPAIGLIPLVTDPSAVAVGQRGAERTELFSGPFMAVEVVLVCYCLLGSYFLLVRAGRRMAGKNWMQKERQRIRIILAGCLLVGLLLGGGLLIGAMFARDGERIFDFVSSYGVLVWVFAIRHSMMKYDLLSFAGKRYELVFELSPNGTVVLDEKGAVVEANSAFRKLAGVTDNEPIEGVCLSRLFGVNQAFLAAYRQSFRTQTPLAMELAIINKAGRVLDVELIGEFMEMEEEQLAFFIVIDMTERKSAERMLARLAYEDKLTGLGNSRKFYQMIEEELTRGFAEGDRLALLLIDLDQFKWINDTLGHSAGDRLLQQVADRLRASLPSGASAYRLGGDEFAILLPTGVDDADATGYAGRLLTMLAEPMQLRGSFYTASASLGIVIAPDDGREVEMLIRQADTAMYAAKQGGRNRYHRCTPELNANAQEQMKLIHGLAAALELAQFELHYQPQMDARTGKTVSLEALLSWCSPELGRVAPAKFLPLAEESGAIIPIGNWVLEEVVRQIRAWLDKGCAGSGITVTVNISAQQLRESGFVERIASLLERYDVPAQALRLEITESTMITDMRLTQQVCKALMERGITLGIDDVGSGYSSLSMLNRFPYQYIKLHHSLIQGITQSREDYIIVRMLVEMARQLCKDVIAEGVESEEQLELLIDLGCREMQGYHIGVPMNAADIVYYLKGSGDQMAPPAIS</sequence>
<feature type="transmembrane region" description="Helical" evidence="1">
    <location>
        <begin position="179"/>
        <end position="202"/>
    </location>
</feature>
<dbReference type="CDD" id="cd01949">
    <property type="entry name" value="GGDEF"/>
    <property type="match status" value="1"/>
</dbReference>
<proteinExistence type="predicted"/>
<dbReference type="Pfam" id="PF00990">
    <property type="entry name" value="GGDEF"/>
    <property type="match status" value="1"/>
</dbReference>
<feature type="transmembrane region" description="Helical" evidence="1">
    <location>
        <begin position="136"/>
        <end position="158"/>
    </location>
</feature>
<dbReference type="NCBIfam" id="TIGR00229">
    <property type="entry name" value="sensory_box"/>
    <property type="match status" value="1"/>
</dbReference>
<dbReference type="InterPro" id="IPR029787">
    <property type="entry name" value="Nucleotide_cyclase"/>
</dbReference>
<dbReference type="Gene3D" id="3.20.20.450">
    <property type="entry name" value="EAL domain"/>
    <property type="match status" value="1"/>
</dbReference>
<dbReference type="PANTHER" id="PTHR44757">
    <property type="entry name" value="DIGUANYLATE CYCLASE DGCP"/>
    <property type="match status" value="1"/>
</dbReference>
<evidence type="ECO:0000256" key="1">
    <source>
        <dbReference type="SAM" id="Phobius"/>
    </source>
</evidence>
<dbReference type="SMART" id="SM00091">
    <property type="entry name" value="PAS"/>
    <property type="match status" value="1"/>
</dbReference>
<dbReference type="PROSITE" id="PS50883">
    <property type="entry name" value="EAL"/>
    <property type="match status" value="1"/>
</dbReference>
<dbReference type="CDD" id="cd01948">
    <property type="entry name" value="EAL"/>
    <property type="match status" value="1"/>
</dbReference>
<comment type="caution">
    <text evidence="5">The sequence shown here is derived from an EMBL/GenBank/DDBJ whole genome shotgun (WGS) entry which is preliminary data.</text>
</comment>
<dbReference type="Pfam" id="PF13426">
    <property type="entry name" value="PAS_9"/>
    <property type="match status" value="1"/>
</dbReference>
<evidence type="ECO:0000259" key="2">
    <source>
        <dbReference type="PROSITE" id="PS50112"/>
    </source>
</evidence>
<dbReference type="InterPro" id="IPR000014">
    <property type="entry name" value="PAS"/>
</dbReference>
<evidence type="ECO:0000313" key="6">
    <source>
        <dbReference type="Proteomes" id="UP001589747"/>
    </source>
</evidence>
<dbReference type="Proteomes" id="UP001589747">
    <property type="component" value="Unassembled WGS sequence"/>
</dbReference>
<organism evidence="5 6">
    <name type="scientific">Paenibacillus aurantiacus</name>
    <dbReference type="NCBI Taxonomy" id="1936118"/>
    <lineage>
        <taxon>Bacteria</taxon>
        <taxon>Bacillati</taxon>
        <taxon>Bacillota</taxon>
        <taxon>Bacilli</taxon>
        <taxon>Bacillales</taxon>
        <taxon>Paenibacillaceae</taxon>
        <taxon>Paenibacillus</taxon>
    </lineage>
</organism>
<protein>
    <submittedName>
        <fullName evidence="5">Bifunctional diguanylate cyclase/phosphodiesterase</fullName>
    </submittedName>
</protein>
<keyword evidence="1" id="KW-1133">Transmembrane helix</keyword>
<feature type="domain" description="PAS" evidence="2">
    <location>
        <begin position="237"/>
        <end position="278"/>
    </location>
</feature>
<accession>A0ABV5KNQ4</accession>
<dbReference type="CDD" id="cd00130">
    <property type="entry name" value="PAS"/>
    <property type="match status" value="1"/>
</dbReference>
<dbReference type="NCBIfam" id="TIGR00254">
    <property type="entry name" value="GGDEF"/>
    <property type="match status" value="1"/>
</dbReference>
<gene>
    <name evidence="5" type="ORF">ACFFSY_13135</name>
</gene>
<name>A0ABV5KNQ4_9BACL</name>
<keyword evidence="1" id="KW-0812">Transmembrane</keyword>
<dbReference type="InterPro" id="IPR035919">
    <property type="entry name" value="EAL_sf"/>
</dbReference>
<dbReference type="SMART" id="SM00267">
    <property type="entry name" value="GGDEF"/>
    <property type="match status" value="1"/>
</dbReference>
<dbReference type="Gene3D" id="3.30.450.20">
    <property type="entry name" value="PAS domain"/>
    <property type="match status" value="1"/>
</dbReference>
<dbReference type="Pfam" id="PF00563">
    <property type="entry name" value="EAL"/>
    <property type="match status" value="1"/>
</dbReference>
<feature type="transmembrane region" description="Helical" evidence="1">
    <location>
        <begin position="6"/>
        <end position="28"/>
    </location>
</feature>
<dbReference type="InterPro" id="IPR043128">
    <property type="entry name" value="Rev_trsase/Diguanyl_cyclase"/>
</dbReference>
<feature type="domain" description="GGDEF" evidence="4">
    <location>
        <begin position="391"/>
        <end position="524"/>
    </location>
</feature>
<dbReference type="PANTHER" id="PTHR44757:SF2">
    <property type="entry name" value="BIOFILM ARCHITECTURE MAINTENANCE PROTEIN MBAA"/>
    <property type="match status" value="1"/>
</dbReference>
<reference evidence="5 6" key="1">
    <citation type="submission" date="2024-09" db="EMBL/GenBank/DDBJ databases">
        <authorList>
            <person name="Sun Q."/>
            <person name="Mori K."/>
        </authorList>
    </citation>
    <scope>NUCLEOTIDE SEQUENCE [LARGE SCALE GENOMIC DNA]</scope>
    <source>
        <strain evidence="5 6">TISTR 2452</strain>
    </source>
</reference>
<feature type="transmembrane region" description="Helical" evidence="1">
    <location>
        <begin position="98"/>
        <end position="116"/>
    </location>
</feature>
<dbReference type="Gene3D" id="3.30.70.270">
    <property type="match status" value="1"/>
</dbReference>
<dbReference type="InterPro" id="IPR000160">
    <property type="entry name" value="GGDEF_dom"/>
</dbReference>
<dbReference type="PROSITE" id="PS50112">
    <property type="entry name" value="PAS"/>
    <property type="match status" value="1"/>
</dbReference>
<dbReference type="PROSITE" id="PS50887">
    <property type="entry name" value="GGDEF"/>
    <property type="match status" value="1"/>
</dbReference>
<dbReference type="RefSeq" id="WP_377494549.1">
    <property type="nucleotide sequence ID" value="NZ_JBHMDO010000022.1"/>
</dbReference>
<feature type="domain" description="EAL" evidence="3">
    <location>
        <begin position="533"/>
        <end position="789"/>
    </location>
</feature>
<evidence type="ECO:0000259" key="3">
    <source>
        <dbReference type="PROSITE" id="PS50883"/>
    </source>
</evidence>
<feature type="transmembrane region" description="Helical" evidence="1">
    <location>
        <begin position="40"/>
        <end position="61"/>
    </location>
</feature>
<keyword evidence="1" id="KW-0472">Membrane</keyword>
<dbReference type="InterPro" id="IPR052155">
    <property type="entry name" value="Biofilm_reg_signaling"/>
</dbReference>